<dbReference type="EMBL" id="CM055097">
    <property type="protein sequence ID" value="KAJ7553476.1"/>
    <property type="molecule type" value="Genomic_DNA"/>
</dbReference>
<proteinExistence type="predicted"/>
<accession>A0ACC2DH05</accession>
<name>A0ACC2DH05_DIPCM</name>
<evidence type="ECO:0000313" key="1">
    <source>
        <dbReference type="EMBL" id="KAJ7553476.1"/>
    </source>
</evidence>
<evidence type="ECO:0000313" key="2">
    <source>
        <dbReference type="Proteomes" id="UP001162992"/>
    </source>
</evidence>
<gene>
    <name evidence="1" type="ORF">O6H91_06G099700</name>
</gene>
<keyword evidence="2" id="KW-1185">Reference proteome</keyword>
<protein>
    <submittedName>
        <fullName evidence="1">Uncharacterized protein</fullName>
    </submittedName>
</protein>
<comment type="caution">
    <text evidence="1">The sequence shown here is derived from an EMBL/GenBank/DDBJ whole genome shotgun (WGS) entry which is preliminary data.</text>
</comment>
<sequence>MKVVSLISTYILLSLVALSTAQYIRPPKRGRISIPSFGRDSSTPAAQQVHVTLAGPNRMKVSWMTMSFNSPSTVEYGVASGVYDSAATGVATSYTYFLYKSGEFHHVILGPLNDNTTYYYRCGGIGPEFSFKTPPPAGPHVPITFAVVGDLGQTEWTQSTIDHIQKMDHDVLLNAGDLSYADFYEPLWDSFGQLVQPIASKRPWMVTQGNHDVEEITFIIGPFISYNTRWPMPYNESSSTSNLYYSFEVAGVHVLMLGSYTGYSQSSPQYSWLQADLAKVNRTLTPWLVAVLHAPWYNSNTAHQGEGDAMMAAMEPLLRQAQVDIVFAGHIHAYERTTRLYLKNPDPCGIVYINIGDGGNREGLATEYINPQPVWSLFREASFGHGEFGVLNGTHAYWTWHRNEDTESVSSDTVWITSLSSSTLNCSVSSSSRIAAAAAASSKEPRDL</sequence>
<organism evidence="1 2">
    <name type="scientific">Diphasiastrum complanatum</name>
    <name type="common">Issler's clubmoss</name>
    <name type="synonym">Lycopodium complanatum</name>
    <dbReference type="NCBI Taxonomy" id="34168"/>
    <lineage>
        <taxon>Eukaryota</taxon>
        <taxon>Viridiplantae</taxon>
        <taxon>Streptophyta</taxon>
        <taxon>Embryophyta</taxon>
        <taxon>Tracheophyta</taxon>
        <taxon>Lycopodiopsida</taxon>
        <taxon>Lycopodiales</taxon>
        <taxon>Lycopodiaceae</taxon>
        <taxon>Lycopodioideae</taxon>
        <taxon>Diphasiastrum</taxon>
    </lineage>
</organism>
<dbReference type="Proteomes" id="UP001162992">
    <property type="component" value="Chromosome 6"/>
</dbReference>
<reference evidence="2" key="1">
    <citation type="journal article" date="2024" name="Proc. Natl. Acad. Sci. U.S.A.">
        <title>Extraordinary preservation of gene collinearity over three hundred million years revealed in homosporous lycophytes.</title>
        <authorList>
            <person name="Li C."/>
            <person name="Wickell D."/>
            <person name="Kuo L.Y."/>
            <person name="Chen X."/>
            <person name="Nie B."/>
            <person name="Liao X."/>
            <person name="Peng D."/>
            <person name="Ji J."/>
            <person name="Jenkins J."/>
            <person name="Williams M."/>
            <person name="Shu S."/>
            <person name="Plott C."/>
            <person name="Barry K."/>
            <person name="Rajasekar S."/>
            <person name="Grimwood J."/>
            <person name="Han X."/>
            <person name="Sun S."/>
            <person name="Hou Z."/>
            <person name="He W."/>
            <person name="Dai G."/>
            <person name="Sun C."/>
            <person name="Schmutz J."/>
            <person name="Leebens-Mack J.H."/>
            <person name="Li F.W."/>
            <person name="Wang L."/>
        </authorList>
    </citation>
    <scope>NUCLEOTIDE SEQUENCE [LARGE SCALE GENOMIC DNA]</scope>
    <source>
        <strain evidence="2">cv. PW_Plant_1</strain>
    </source>
</reference>